<organism evidence="1">
    <name type="scientific">viral metagenome</name>
    <dbReference type="NCBI Taxonomy" id="1070528"/>
    <lineage>
        <taxon>unclassified sequences</taxon>
        <taxon>metagenomes</taxon>
        <taxon>organismal metagenomes</taxon>
    </lineage>
</organism>
<dbReference type="AlphaFoldDB" id="A0A6C0DKS4"/>
<protein>
    <submittedName>
        <fullName evidence="1">Uncharacterized protein</fullName>
    </submittedName>
</protein>
<dbReference type="EMBL" id="MN739627">
    <property type="protein sequence ID" value="QHT16904.1"/>
    <property type="molecule type" value="Genomic_DNA"/>
</dbReference>
<reference evidence="1" key="1">
    <citation type="journal article" date="2020" name="Nature">
        <title>Giant virus diversity and host interactions through global metagenomics.</title>
        <authorList>
            <person name="Schulz F."/>
            <person name="Roux S."/>
            <person name="Paez-Espino D."/>
            <person name="Jungbluth S."/>
            <person name="Walsh D.A."/>
            <person name="Denef V.J."/>
            <person name="McMahon K.D."/>
            <person name="Konstantinidis K.T."/>
            <person name="Eloe-Fadrosh E.A."/>
            <person name="Kyrpides N.C."/>
            <person name="Woyke T."/>
        </authorList>
    </citation>
    <scope>NUCLEOTIDE SEQUENCE</scope>
    <source>
        <strain evidence="1">GVMAG-M-3300023174-207</strain>
    </source>
</reference>
<accession>A0A6C0DKS4</accession>
<evidence type="ECO:0000313" key="1">
    <source>
        <dbReference type="EMBL" id="QHT16904.1"/>
    </source>
</evidence>
<proteinExistence type="predicted"/>
<name>A0A6C0DKS4_9ZZZZ</name>
<sequence length="59" mass="7105">MNIVIVEQLNKAIKQSNDLLKATKEQSLKRRHQLETYSSILKTTWYKEIINTVKTYWYC</sequence>